<dbReference type="AlphaFoldDB" id="A0A9D4ANK2"/>
<dbReference type="OrthoDB" id="999688at2759"/>
<sequence length="324" mass="37841">MHIEKNVYENIIGTILNVDGKSKDNLQSRLDLVDMGIRLYPQVLPNGKYRLPPLIFVMSKEEREVFCMVLKDIKAPDTFLSKLKSYYCNKRYLEGSIVKGYLVEECMTFCSRYLEDVETRLSRPSRNARLNYPNLAKTYLFQSYGESIGKVEIAELNEKSWVQAHRYVLFHHDSIEPLRNARDSNPVEGYIEYYGFLTDIIELDYYGRWKVVLFQCDWADVNTEKLKEKKAEYEVIASTDTSINLKDIDNRIIIEVLGPKRYGRVRFQGSGVTLTQYFESSSQQYMSSGSQPQAEVQRLRDRIAQMQASTVEQITEVQRKYEEL</sequence>
<gene>
    <name evidence="2" type="ORF">J1N35_002496</name>
</gene>
<evidence type="ECO:0000313" key="2">
    <source>
        <dbReference type="EMBL" id="KAH1131118.1"/>
    </source>
</evidence>
<proteinExistence type="predicted"/>
<protein>
    <recommendedName>
        <fullName evidence="1">DUF4218 domain-containing protein</fullName>
    </recommendedName>
</protein>
<reference evidence="2 3" key="1">
    <citation type="journal article" date="2021" name="Plant Biotechnol. J.">
        <title>Multi-omics assisted identification of the key and species-specific regulatory components of drought-tolerant mechanisms in Gossypium stocksii.</title>
        <authorList>
            <person name="Yu D."/>
            <person name="Ke L."/>
            <person name="Zhang D."/>
            <person name="Wu Y."/>
            <person name="Sun Y."/>
            <person name="Mei J."/>
            <person name="Sun J."/>
            <person name="Sun Y."/>
        </authorList>
    </citation>
    <scope>NUCLEOTIDE SEQUENCE [LARGE SCALE GENOMIC DNA]</scope>
    <source>
        <strain evidence="3">cv. E1</strain>
        <tissue evidence="2">Leaf</tissue>
    </source>
</reference>
<dbReference type="Proteomes" id="UP000828251">
    <property type="component" value="Unassembled WGS sequence"/>
</dbReference>
<keyword evidence="3" id="KW-1185">Reference proteome</keyword>
<dbReference type="EMBL" id="JAIQCV010000001">
    <property type="protein sequence ID" value="KAH1131118.1"/>
    <property type="molecule type" value="Genomic_DNA"/>
</dbReference>
<organism evidence="2 3">
    <name type="scientific">Gossypium stocksii</name>
    <dbReference type="NCBI Taxonomy" id="47602"/>
    <lineage>
        <taxon>Eukaryota</taxon>
        <taxon>Viridiplantae</taxon>
        <taxon>Streptophyta</taxon>
        <taxon>Embryophyta</taxon>
        <taxon>Tracheophyta</taxon>
        <taxon>Spermatophyta</taxon>
        <taxon>Magnoliopsida</taxon>
        <taxon>eudicotyledons</taxon>
        <taxon>Gunneridae</taxon>
        <taxon>Pentapetalae</taxon>
        <taxon>rosids</taxon>
        <taxon>malvids</taxon>
        <taxon>Malvales</taxon>
        <taxon>Malvaceae</taxon>
        <taxon>Malvoideae</taxon>
        <taxon>Gossypium</taxon>
    </lineage>
</organism>
<dbReference type="PANTHER" id="PTHR48451">
    <property type="entry name" value="DUF4218 DOMAIN-CONTAINING PROTEIN"/>
    <property type="match status" value="1"/>
</dbReference>
<comment type="caution">
    <text evidence="2">The sequence shown here is derived from an EMBL/GenBank/DDBJ whole genome shotgun (WGS) entry which is preliminary data.</text>
</comment>
<evidence type="ECO:0000259" key="1">
    <source>
        <dbReference type="Pfam" id="PF13960"/>
    </source>
</evidence>
<evidence type="ECO:0000313" key="3">
    <source>
        <dbReference type="Proteomes" id="UP000828251"/>
    </source>
</evidence>
<name>A0A9D4ANK2_9ROSI</name>
<accession>A0A9D4ANK2</accession>
<feature type="domain" description="DUF4218" evidence="1">
    <location>
        <begin position="79"/>
        <end position="127"/>
    </location>
</feature>
<dbReference type="InterPro" id="IPR025452">
    <property type="entry name" value="DUF4218"/>
</dbReference>
<dbReference type="PANTHER" id="PTHR48451:SF1">
    <property type="entry name" value="DUF4218 DOMAIN-CONTAINING PROTEIN"/>
    <property type="match status" value="1"/>
</dbReference>
<dbReference type="Pfam" id="PF13960">
    <property type="entry name" value="DUF4218"/>
    <property type="match status" value="1"/>
</dbReference>